<comment type="caution">
    <text evidence="2">The sequence shown here is derived from an EMBL/GenBank/DDBJ whole genome shotgun (WGS) entry which is preliminary data.</text>
</comment>
<feature type="domain" description="ParE-like toxin" evidence="1">
    <location>
        <begin position="19"/>
        <end position="84"/>
    </location>
</feature>
<dbReference type="Proteomes" id="UP000483379">
    <property type="component" value="Unassembled WGS sequence"/>
</dbReference>
<evidence type="ECO:0000313" key="3">
    <source>
        <dbReference type="Proteomes" id="UP000483379"/>
    </source>
</evidence>
<sequence>MKSELTQEFLAQFRKLPERVKETARKNYRLWKQNPRHPGLDFKKVNTSMPVYSVRVGIGWRALGVIKDSDTVVWFWIGPHSEYDQLLKSL</sequence>
<keyword evidence="3" id="KW-1185">Reference proteome</keyword>
<gene>
    <name evidence="2" type="ORF">G3446_12820</name>
</gene>
<protein>
    <recommendedName>
        <fullName evidence="1">ParE-like toxin domain-containing protein</fullName>
    </recommendedName>
</protein>
<evidence type="ECO:0000313" key="2">
    <source>
        <dbReference type="EMBL" id="NEV62763.1"/>
    </source>
</evidence>
<reference evidence="2 3" key="1">
    <citation type="submission" date="2020-02" db="EMBL/GenBank/DDBJ databases">
        <title>Genome sequences of Thiorhodococcus mannitoliphagus and Thiorhodococcus minor, purple sulfur photosynthetic bacteria in the gammaproteobacterial family, Chromatiaceae.</title>
        <authorList>
            <person name="Aviles F.A."/>
            <person name="Meyer T.E."/>
            <person name="Kyndt J.A."/>
        </authorList>
    </citation>
    <scope>NUCLEOTIDE SEQUENCE [LARGE SCALE GENOMIC DNA]</scope>
    <source>
        <strain evidence="2 3">DSM 11518</strain>
    </source>
</reference>
<proteinExistence type="predicted"/>
<dbReference type="SUPFAM" id="SSF143011">
    <property type="entry name" value="RelE-like"/>
    <property type="match status" value="1"/>
</dbReference>
<dbReference type="EMBL" id="JAAIJQ010000034">
    <property type="protein sequence ID" value="NEV62763.1"/>
    <property type="molecule type" value="Genomic_DNA"/>
</dbReference>
<organism evidence="2 3">
    <name type="scientific">Thiorhodococcus minor</name>
    <dbReference type="NCBI Taxonomy" id="57489"/>
    <lineage>
        <taxon>Bacteria</taxon>
        <taxon>Pseudomonadati</taxon>
        <taxon>Pseudomonadota</taxon>
        <taxon>Gammaproteobacteria</taxon>
        <taxon>Chromatiales</taxon>
        <taxon>Chromatiaceae</taxon>
        <taxon>Thiorhodococcus</taxon>
    </lineage>
</organism>
<name>A0A6M0K1I7_9GAMM</name>
<dbReference type="InterPro" id="IPR056925">
    <property type="entry name" value="ParE-like"/>
</dbReference>
<dbReference type="Gene3D" id="3.30.2310.20">
    <property type="entry name" value="RelE-like"/>
    <property type="match status" value="1"/>
</dbReference>
<accession>A0A6M0K1I7</accession>
<dbReference type="AlphaFoldDB" id="A0A6M0K1I7"/>
<dbReference type="RefSeq" id="WP_164453230.1">
    <property type="nucleotide sequence ID" value="NZ_JAAIJQ010000034.1"/>
</dbReference>
<dbReference type="Pfam" id="PF24732">
    <property type="entry name" value="ParE_like"/>
    <property type="match status" value="1"/>
</dbReference>
<evidence type="ECO:0000259" key="1">
    <source>
        <dbReference type="Pfam" id="PF24732"/>
    </source>
</evidence>
<dbReference type="InterPro" id="IPR035093">
    <property type="entry name" value="RelE/ParE_toxin_dom_sf"/>
</dbReference>